<evidence type="ECO:0000256" key="1">
    <source>
        <dbReference type="SAM" id="MobiDB-lite"/>
    </source>
</evidence>
<feature type="compositionally biased region" description="Polar residues" evidence="1">
    <location>
        <begin position="202"/>
        <end position="217"/>
    </location>
</feature>
<feature type="compositionally biased region" description="Polar residues" evidence="1">
    <location>
        <begin position="63"/>
        <end position="76"/>
    </location>
</feature>
<dbReference type="eggNOG" id="ENOG502SAYP">
    <property type="taxonomic scope" value="Eukaryota"/>
</dbReference>
<dbReference type="OrthoDB" id="4065597at2759"/>
<dbReference type="RefSeq" id="XP_003679640.1">
    <property type="nucleotide sequence ID" value="XM_003679592.1"/>
</dbReference>
<feature type="region of interest" description="Disordered" evidence="1">
    <location>
        <begin position="196"/>
        <end position="217"/>
    </location>
</feature>
<feature type="compositionally biased region" description="Polar residues" evidence="1">
    <location>
        <begin position="34"/>
        <end position="47"/>
    </location>
</feature>
<proteinExistence type="predicted"/>
<accession>G8ZP85</accession>
<dbReference type="EMBL" id="HE616743">
    <property type="protein sequence ID" value="CCE90429.1"/>
    <property type="molecule type" value="Genomic_DNA"/>
</dbReference>
<name>G8ZP85_TORDE</name>
<reference evidence="2 3" key="1">
    <citation type="journal article" date="2011" name="Proc. Natl. Acad. Sci. U.S.A.">
        <title>Evolutionary erosion of yeast sex chromosomes by mating-type switching accidents.</title>
        <authorList>
            <person name="Gordon J.L."/>
            <person name="Armisen D."/>
            <person name="Proux-Wera E."/>
            <person name="Oheigeartaigh S.S."/>
            <person name="Byrne K.P."/>
            <person name="Wolfe K.H."/>
        </authorList>
    </citation>
    <scope>NUCLEOTIDE SEQUENCE [LARGE SCALE GENOMIC DNA]</scope>
    <source>
        <strain evidence="3">ATCC 10662 / CBS 1146 / NBRC 0425 / NCYC 2629 / NRRL Y-866</strain>
    </source>
</reference>
<protein>
    <submittedName>
        <fullName evidence="2">Uncharacterized protein</fullName>
    </submittedName>
</protein>
<feature type="region of interest" description="Disordered" evidence="1">
    <location>
        <begin position="232"/>
        <end position="251"/>
    </location>
</feature>
<organism evidence="2 3">
    <name type="scientific">Torulaspora delbrueckii</name>
    <name type="common">Yeast</name>
    <name type="synonym">Candida colliculosa</name>
    <dbReference type="NCBI Taxonomy" id="4950"/>
    <lineage>
        <taxon>Eukaryota</taxon>
        <taxon>Fungi</taxon>
        <taxon>Dikarya</taxon>
        <taxon>Ascomycota</taxon>
        <taxon>Saccharomycotina</taxon>
        <taxon>Saccharomycetes</taxon>
        <taxon>Saccharomycetales</taxon>
        <taxon>Saccharomycetaceae</taxon>
        <taxon>Torulaspora</taxon>
    </lineage>
</organism>
<feature type="region of interest" description="Disordered" evidence="1">
    <location>
        <begin position="1"/>
        <end position="97"/>
    </location>
</feature>
<evidence type="ECO:0000313" key="2">
    <source>
        <dbReference type="EMBL" id="CCE90429.1"/>
    </source>
</evidence>
<sequence length="279" mass="31717">MSRSVFANVNKVTTNDEEEEFPSSGPTRYIARTIPTNTPFFNSSNQRNQDRYNRTNQKELRNPTLTAPTFKTSQGLPSAAAEKPGEFSNDFDEEPEYQDASEYISPDTFRTESEDLEVHGPDHYGRLEAEPTRDSQDRLWTEIDALDDVKRLAQEVNLYDGFPPGFEEQLVKIRESHAHLLKAMRDRNARIEEERRHEITSPGDSHVNSNDHLNRHTTGSFSRIISNATAGADTATAGGTPIAEKQSHNIDRDYMGPIVQANEDRYVQEMIDNIKSIRM</sequence>
<dbReference type="KEGG" id="tdl:TDEL_0B03000"/>
<dbReference type="HOGENOM" id="CLU_826928_0_0_1"/>
<keyword evidence="3" id="KW-1185">Reference proteome</keyword>
<dbReference type="InParanoid" id="G8ZP85"/>
<dbReference type="Proteomes" id="UP000005627">
    <property type="component" value="Chromosome 2"/>
</dbReference>
<feature type="compositionally biased region" description="Basic and acidic residues" evidence="1">
    <location>
        <begin position="48"/>
        <end position="61"/>
    </location>
</feature>
<gene>
    <name evidence="2" type="primary">TDEL0B03000</name>
    <name evidence="2" type="ORF">TDEL_0B03000</name>
</gene>
<dbReference type="FunCoup" id="G8ZP85">
    <property type="interactions" value="33"/>
</dbReference>
<dbReference type="AlphaFoldDB" id="G8ZP85"/>
<evidence type="ECO:0000313" key="3">
    <source>
        <dbReference type="Proteomes" id="UP000005627"/>
    </source>
</evidence>
<dbReference type="Pfam" id="PF17242">
    <property type="entry name" value="DUF5315"/>
    <property type="match status" value="1"/>
</dbReference>
<feature type="compositionally biased region" description="Polar residues" evidence="1">
    <location>
        <begin position="1"/>
        <end position="13"/>
    </location>
</feature>
<dbReference type="GeneID" id="11504429"/>